<evidence type="ECO:0000256" key="1">
    <source>
        <dbReference type="SAM" id="MobiDB-lite"/>
    </source>
</evidence>
<gene>
    <name evidence="3" type="ORF">SAMN05444371_0606</name>
</gene>
<keyword evidence="4" id="KW-1185">Reference proteome</keyword>
<protein>
    <recommendedName>
        <fullName evidence="5">Virulence factor</fullName>
    </recommendedName>
</protein>
<evidence type="ECO:0000256" key="2">
    <source>
        <dbReference type="SAM" id="SignalP"/>
    </source>
</evidence>
<feature type="signal peptide" evidence="2">
    <location>
        <begin position="1"/>
        <end position="22"/>
    </location>
</feature>
<dbReference type="Proteomes" id="UP000184498">
    <property type="component" value="Unassembled WGS sequence"/>
</dbReference>
<feature type="chain" id="PRO_5012364481" description="Virulence factor" evidence="2">
    <location>
        <begin position="23"/>
        <end position="171"/>
    </location>
</feature>
<proteinExistence type="predicted"/>
<name>A0A1M6NSE5_9FLAO</name>
<keyword evidence="2" id="KW-0732">Signal</keyword>
<dbReference type="OrthoDB" id="799522at2"/>
<evidence type="ECO:0000313" key="4">
    <source>
        <dbReference type="Proteomes" id="UP000184498"/>
    </source>
</evidence>
<evidence type="ECO:0008006" key="5">
    <source>
        <dbReference type="Google" id="ProtNLM"/>
    </source>
</evidence>
<evidence type="ECO:0000313" key="3">
    <source>
        <dbReference type="EMBL" id="SHJ98512.1"/>
    </source>
</evidence>
<dbReference type="AlphaFoldDB" id="A0A1M6NSE5"/>
<reference evidence="4" key="1">
    <citation type="submission" date="2016-11" db="EMBL/GenBank/DDBJ databases">
        <authorList>
            <person name="Varghese N."/>
            <person name="Submissions S."/>
        </authorList>
    </citation>
    <scope>NUCLEOTIDE SEQUENCE [LARGE SCALE GENOMIC DNA]</scope>
    <source>
        <strain evidence="4">DSM 18016</strain>
    </source>
</reference>
<dbReference type="RefSeq" id="WP_072996358.1">
    <property type="nucleotide sequence ID" value="NZ_FRAM01000001.1"/>
</dbReference>
<dbReference type="EMBL" id="FRAM01000001">
    <property type="protein sequence ID" value="SHJ98512.1"/>
    <property type="molecule type" value="Genomic_DNA"/>
</dbReference>
<dbReference type="STRING" id="216903.SAMN05444371_0606"/>
<sequence>MKRLILILMLVATGFASGLVMAQINVNINLDSQPKWGPRGHNYVESYYLPEYDLYYNVPKRGYYYAAGKRWLFSPALPARYRQINLYQTPKIVLTERYPYKKHKIHYKQYAGYRVDHDPKLITRNHKPGHSVHPPKYKFAKAGYSPKKRFHKEHFKHSKHKHHKGGSKKHR</sequence>
<feature type="region of interest" description="Disordered" evidence="1">
    <location>
        <begin position="151"/>
        <end position="171"/>
    </location>
</feature>
<accession>A0A1M6NSE5</accession>
<organism evidence="3 4">
    <name type="scientific">Epilithonimonas mollis</name>
    <dbReference type="NCBI Taxonomy" id="216903"/>
    <lineage>
        <taxon>Bacteria</taxon>
        <taxon>Pseudomonadati</taxon>
        <taxon>Bacteroidota</taxon>
        <taxon>Flavobacteriia</taxon>
        <taxon>Flavobacteriales</taxon>
        <taxon>Weeksellaceae</taxon>
        <taxon>Chryseobacterium group</taxon>
        <taxon>Epilithonimonas</taxon>
    </lineage>
</organism>